<comment type="caution">
    <text evidence="2">The sequence shown here is derived from an EMBL/GenBank/DDBJ whole genome shotgun (WGS) entry which is preliminary data.</text>
</comment>
<evidence type="ECO:0000313" key="3">
    <source>
        <dbReference type="Proteomes" id="UP000789508"/>
    </source>
</evidence>
<organism evidence="2 3">
    <name type="scientific">Ambispora leptoticha</name>
    <dbReference type="NCBI Taxonomy" id="144679"/>
    <lineage>
        <taxon>Eukaryota</taxon>
        <taxon>Fungi</taxon>
        <taxon>Fungi incertae sedis</taxon>
        <taxon>Mucoromycota</taxon>
        <taxon>Glomeromycotina</taxon>
        <taxon>Glomeromycetes</taxon>
        <taxon>Archaeosporales</taxon>
        <taxon>Ambisporaceae</taxon>
        <taxon>Ambispora</taxon>
    </lineage>
</organism>
<sequence>MSYTNLGKIKERANNLGSINTDISDSKTSDYNRRLDYDHLLYISVVMPPRNSILTNNNNSNGNNNIGQQSTSEVSSNAGGILINAVAALGYNRPSSQVRRTASFDKISKDYF</sequence>
<evidence type="ECO:0000313" key="2">
    <source>
        <dbReference type="EMBL" id="CAG8640910.1"/>
    </source>
</evidence>
<proteinExistence type="predicted"/>
<dbReference type="Proteomes" id="UP000789508">
    <property type="component" value="Unassembled WGS sequence"/>
</dbReference>
<feature type="region of interest" description="Disordered" evidence="1">
    <location>
        <begin position="54"/>
        <end position="73"/>
    </location>
</feature>
<dbReference type="EMBL" id="CAJVPS010008141">
    <property type="protein sequence ID" value="CAG8640910.1"/>
    <property type="molecule type" value="Genomic_DNA"/>
</dbReference>
<dbReference type="AlphaFoldDB" id="A0A9N9DN12"/>
<protein>
    <submittedName>
        <fullName evidence="2">5729_t:CDS:1</fullName>
    </submittedName>
</protein>
<accession>A0A9N9DN12</accession>
<name>A0A9N9DN12_9GLOM</name>
<feature type="compositionally biased region" description="Low complexity" evidence="1">
    <location>
        <begin position="54"/>
        <end position="72"/>
    </location>
</feature>
<keyword evidence="3" id="KW-1185">Reference proteome</keyword>
<reference evidence="2" key="1">
    <citation type="submission" date="2021-06" db="EMBL/GenBank/DDBJ databases">
        <authorList>
            <person name="Kallberg Y."/>
            <person name="Tangrot J."/>
            <person name="Rosling A."/>
        </authorList>
    </citation>
    <scope>NUCLEOTIDE SEQUENCE</scope>
    <source>
        <strain evidence="2">FL130A</strain>
    </source>
</reference>
<evidence type="ECO:0000256" key="1">
    <source>
        <dbReference type="SAM" id="MobiDB-lite"/>
    </source>
</evidence>
<gene>
    <name evidence="2" type="ORF">ALEPTO_LOCUS9706</name>
</gene>